<dbReference type="PANTHER" id="PTHR42804">
    <property type="entry name" value="ALDEHYDE DEHYDROGENASE"/>
    <property type="match status" value="1"/>
</dbReference>
<gene>
    <name evidence="4" type="ORF">EMEDMD4_940050</name>
</gene>
<evidence type="ECO:0000313" key="4">
    <source>
        <dbReference type="EMBL" id="VTZ66022.1"/>
    </source>
</evidence>
<evidence type="ECO:0000256" key="2">
    <source>
        <dbReference type="SAM" id="MobiDB-lite"/>
    </source>
</evidence>
<dbReference type="AlphaFoldDB" id="A0A508X850"/>
<evidence type="ECO:0000256" key="1">
    <source>
        <dbReference type="ARBA" id="ARBA00009986"/>
    </source>
</evidence>
<dbReference type="InterPro" id="IPR016163">
    <property type="entry name" value="Ald_DH_C"/>
</dbReference>
<proteinExistence type="inferred from homology"/>
<dbReference type="SUPFAM" id="SSF53720">
    <property type="entry name" value="ALDH-like"/>
    <property type="match status" value="1"/>
</dbReference>
<sequence length="111" mass="12072">MVAYISQGLKDVAEVVTGGIPDKILSSGNYVEQTVLGNVGRDMSIAREEIFGPVITVHTFEDIDEAAPFGGFKESGMAARVGPRGSPHFLRPRLSYSHPRGSLENQRDRGR</sequence>
<dbReference type="Pfam" id="PF00171">
    <property type="entry name" value="Aldedh"/>
    <property type="match status" value="1"/>
</dbReference>
<accession>A0A508X850</accession>
<feature type="domain" description="Aldehyde dehydrogenase" evidence="3">
    <location>
        <begin position="3"/>
        <end position="66"/>
    </location>
</feature>
<dbReference type="Gene3D" id="3.40.309.10">
    <property type="entry name" value="Aldehyde Dehydrogenase, Chain A, domain 2"/>
    <property type="match status" value="1"/>
</dbReference>
<name>A0A508X850_9HYPH</name>
<reference evidence="4" key="1">
    <citation type="submission" date="2019-06" db="EMBL/GenBank/DDBJ databases">
        <authorList>
            <person name="Le Quere A."/>
            <person name="Colella S."/>
        </authorList>
    </citation>
    <scope>NUCLEOTIDE SEQUENCE</scope>
    <source>
        <strain evidence="4">EmedicaeMD41</strain>
    </source>
</reference>
<dbReference type="Proteomes" id="UP000507954">
    <property type="component" value="Unassembled WGS sequence"/>
</dbReference>
<comment type="similarity">
    <text evidence="1">Belongs to the aldehyde dehydrogenase family.</text>
</comment>
<dbReference type="InterPro" id="IPR016161">
    <property type="entry name" value="Ald_DH/histidinol_DH"/>
</dbReference>
<organism evidence="4">
    <name type="scientific">Sinorhizobium medicae</name>
    <dbReference type="NCBI Taxonomy" id="110321"/>
    <lineage>
        <taxon>Bacteria</taxon>
        <taxon>Pseudomonadati</taxon>
        <taxon>Pseudomonadota</taxon>
        <taxon>Alphaproteobacteria</taxon>
        <taxon>Hyphomicrobiales</taxon>
        <taxon>Rhizobiaceae</taxon>
        <taxon>Sinorhizobium/Ensifer group</taxon>
        <taxon>Sinorhizobium</taxon>
    </lineage>
</organism>
<feature type="region of interest" description="Disordered" evidence="2">
    <location>
        <begin position="75"/>
        <end position="111"/>
    </location>
</feature>
<dbReference type="InterPro" id="IPR015590">
    <property type="entry name" value="Aldehyde_DH_dom"/>
</dbReference>
<protein>
    <recommendedName>
        <fullName evidence="3">Aldehyde dehydrogenase domain-containing protein</fullName>
    </recommendedName>
</protein>
<dbReference type="GO" id="GO:0016620">
    <property type="term" value="F:oxidoreductase activity, acting on the aldehyde or oxo group of donors, NAD or NADP as acceptor"/>
    <property type="evidence" value="ECO:0007669"/>
    <property type="project" value="InterPro"/>
</dbReference>
<dbReference type="EMBL" id="CABFNB010000166">
    <property type="protein sequence ID" value="VTZ66022.1"/>
    <property type="molecule type" value="Genomic_DNA"/>
</dbReference>
<dbReference type="PANTHER" id="PTHR42804:SF1">
    <property type="entry name" value="ALDEHYDE DEHYDROGENASE-RELATED"/>
    <property type="match status" value="1"/>
</dbReference>
<evidence type="ECO:0000259" key="3">
    <source>
        <dbReference type="Pfam" id="PF00171"/>
    </source>
</evidence>